<reference evidence="7" key="1">
    <citation type="journal article" date="2023" name="PLoS Negl. Trop. Dis.">
        <title>A genome sequence for Biomphalaria pfeifferi, the major vector snail for the human-infecting parasite Schistosoma mansoni.</title>
        <authorList>
            <person name="Bu L."/>
            <person name="Lu L."/>
            <person name="Laidemitt M.R."/>
            <person name="Zhang S.M."/>
            <person name="Mutuku M."/>
            <person name="Mkoji G."/>
            <person name="Steinauer M."/>
            <person name="Loker E.S."/>
        </authorList>
    </citation>
    <scope>NUCLEOTIDE SEQUENCE</scope>
    <source>
        <strain evidence="7">KasaAsao</strain>
    </source>
</reference>
<dbReference type="AlphaFoldDB" id="A0AAD8BVY0"/>
<keyword evidence="3 5" id="KW-1133">Transmembrane helix</keyword>
<dbReference type="GO" id="GO:0016020">
    <property type="term" value="C:membrane"/>
    <property type="evidence" value="ECO:0007669"/>
    <property type="project" value="UniProtKB-SubCell"/>
</dbReference>
<keyword evidence="7" id="KW-0675">Receptor</keyword>
<dbReference type="InterPro" id="IPR017452">
    <property type="entry name" value="GPCR_Rhodpsn_7TM"/>
</dbReference>
<organism evidence="7 8">
    <name type="scientific">Biomphalaria pfeifferi</name>
    <name type="common">Bloodfluke planorb</name>
    <name type="synonym">Freshwater snail</name>
    <dbReference type="NCBI Taxonomy" id="112525"/>
    <lineage>
        <taxon>Eukaryota</taxon>
        <taxon>Metazoa</taxon>
        <taxon>Spiralia</taxon>
        <taxon>Lophotrochozoa</taxon>
        <taxon>Mollusca</taxon>
        <taxon>Gastropoda</taxon>
        <taxon>Heterobranchia</taxon>
        <taxon>Euthyneura</taxon>
        <taxon>Panpulmonata</taxon>
        <taxon>Hygrophila</taxon>
        <taxon>Lymnaeoidea</taxon>
        <taxon>Planorbidae</taxon>
        <taxon>Biomphalaria</taxon>
    </lineage>
</organism>
<dbReference type="PROSITE" id="PS50262">
    <property type="entry name" value="G_PROTEIN_RECEP_F1_2"/>
    <property type="match status" value="1"/>
</dbReference>
<evidence type="ECO:0000256" key="5">
    <source>
        <dbReference type="SAM" id="Phobius"/>
    </source>
</evidence>
<dbReference type="GO" id="GO:0004930">
    <property type="term" value="F:G protein-coupled receptor activity"/>
    <property type="evidence" value="ECO:0007669"/>
    <property type="project" value="InterPro"/>
</dbReference>
<evidence type="ECO:0000259" key="6">
    <source>
        <dbReference type="PROSITE" id="PS50262"/>
    </source>
</evidence>
<sequence length="340" mass="37525">MANLTERPLFTDQVNTFDPLIDADVYFWFTLVHGIIQGLVSLLGIIFNSVNIIVYSKMGQGDSVNIALLALSLAELGGSVVLLLISCFSVPELALTYLPVVYIISWLHILFSRISSCLTAFVTLERYLCVAMPLKVKAFITPGRSRAIVTVIFAGVISTIFPPCFARKIESIMIPETNRTMLMFISKDQNSKSMENIAVSVNNLALLLAFAVVLFSTMLLVITLRKKSKWRSEVTSSSRGDLSSTRDQKIIKMITLIAGIFIVSYLPVVAAAAAMLSVPGYSVEGDYSTLFSLTWEITFLLEGVNATASIFVYLKMSSRYKSVLVKMLKQNSDVSLARLH</sequence>
<feature type="transmembrane region" description="Helical" evidence="5">
    <location>
        <begin position="25"/>
        <end position="54"/>
    </location>
</feature>
<feature type="transmembrane region" description="Helical" evidence="5">
    <location>
        <begin position="145"/>
        <end position="163"/>
    </location>
</feature>
<name>A0AAD8BVY0_BIOPF</name>
<dbReference type="InterPro" id="IPR000276">
    <property type="entry name" value="GPCR_Rhodpsn"/>
</dbReference>
<proteinExistence type="predicted"/>
<feature type="transmembrane region" description="Helical" evidence="5">
    <location>
        <begin position="290"/>
        <end position="314"/>
    </location>
</feature>
<dbReference type="InterPro" id="IPR052954">
    <property type="entry name" value="GPCR-Ligand_Int"/>
</dbReference>
<evidence type="ECO:0000256" key="3">
    <source>
        <dbReference type="ARBA" id="ARBA00022989"/>
    </source>
</evidence>
<feature type="transmembrane region" description="Helical" evidence="5">
    <location>
        <begin position="204"/>
        <end position="224"/>
    </location>
</feature>
<feature type="transmembrane region" description="Helical" evidence="5">
    <location>
        <begin position="103"/>
        <end position="124"/>
    </location>
</feature>
<dbReference type="PANTHER" id="PTHR46641">
    <property type="entry name" value="FMRFAMIDE RECEPTOR-RELATED"/>
    <property type="match status" value="1"/>
</dbReference>
<dbReference type="Gene3D" id="1.20.1070.10">
    <property type="entry name" value="Rhodopsin 7-helix transmembrane proteins"/>
    <property type="match status" value="1"/>
</dbReference>
<comment type="caution">
    <text evidence="7">The sequence shown here is derived from an EMBL/GenBank/DDBJ whole genome shotgun (WGS) entry which is preliminary data.</text>
</comment>
<keyword evidence="2 5" id="KW-0812">Transmembrane</keyword>
<evidence type="ECO:0000256" key="4">
    <source>
        <dbReference type="ARBA" id="ARBA00023136"/>
    </source>
</evidence>
<dbReference type="PANTHER" id="PTHR46641:SF2">
    <property type="entry name" value="FMRFAMIDE RECEPTOR"/>
    <property type="match status" value="1"/>
</dbReference>
<dbReference type="Proteomes" id="UP001233172">
    <property type="component" value="Unassembled WGS sequence"/>
</dbReference>
<keyword evidence="4 5" id="KW-0472">Membrane</keyword>
<dbReference type="SUPFAM" id="SSF81321">
    <property type="entry name" value="Family A G protein-coupled receptor-like"/>
    <property type="match status" value="1"/>
</dbReference>
<feature type="transmembrane region" description="Helical" evidence="5">
    <location>
        <begin position="66"/>
        <end position="91"/>
    </location>
</feature>
<evidence type="ECO:0000256" key="1">
    <source>
        <dbReference type="ARBA" id="ARBA00004370"/>
    </source>
</evidence>
<comment type="subcellular location">
    <subcellularLocation>
        <location evidence="1">Membrane</location>
    </subcellularLocation>
</comment>
<evidence type="ECO:0000256" key="2">
    <source>
        <dbReference type="ARBA" id="ARBA00022692"/>
    </source>
</evidence>
<accession>A0AAD8BVY0</accession>
<protein>
    <submittedName>
        <fullName evidence="7">FMRFamide receptor</fullName>
    </submittedName>
</protein>
<keyword evidence="8" id="KW-1185">Reference proteome</keyword>
<dbReference type="EMBL" id="JASAOG010000033">
    <property type="protein sequence ID" value="KAK0060810.1"/>
    <property type="molecule type" value="Genomic_DNA"/>
</dbReference>
<dbReference type="PRINTS" id="PR00237">
    <property type="entry name" value="GPCRRHODOPSN"/>
</dbReference>
<dbReference type="Pfam" id="PF00001">
    <property type="entry name" value="7tm_1"/>
    <property type="match status" value="1"/>
</dbReference>
<evidence type="ECO:0000313" key="8">
    <source>
        <dbReference type="Proteomes" id="UP001233172"/>
    </source>
</evidence>
<gene>
    <name evidence="7" type="ORF">Bpfe_009679</name>
</gene>
<feature type="domain" description="G-protein coupled receptors family 1 profile" evidence="6">
    <location>
        <begin position="47"/>
        <end position="313"/>
    </location>
</feature>
<reference evidence="7" key="2">
    <citation type="submission" date="2023-04" db="EMBL/GenBank/DDBJ databases">
        <authorList>
            <person name="Bu L."/>
            <person name="Lu L."/>
            <person name="Laidemitt M.R."/>
            <person name="Zhang S.M."/>
            <person name="Mutuku M."/>
            <person name="Mkoji G."/>
            <person name="Steinauer M."/>
            <person name="Loker E.S."/>
        </authorList>
    </citation>
    <scope>NUCLEOTIDE SEQUENCE</scope>
    <source>
        <strain evidence="7">KasaAsao</strain>
        <tissue evidence="7">Whole Snail</tissue>
    </source>
</reference>
<evidence type="ECO:0000313" key="7">
    <source>
        <dbReference type="EMBL" id="KAK0060810.1"/>
    </source>
</evidence>
<feature type="transmembrane region" description="Helical" evidence="5">
    <location>
        <begin position="253"/>
        <end position="278"/>
    </location>
</feature>